<keyword evidence="4" id="KW-1185">Reference proteome</keyword>
<accession>A0A398B9K8</accession>
<evidence type="ECO:0000256" key="1">
    <source>
        <dbReference type="SAM" id="Phobius"/>
    </source>
</evidence>
<dbReference type="Pfam" id="PF04341">
    <property type="entry name" value="DUF485"/>
    <property type="match status" value="1"/>
</dbReference>
<evidence type="ECO:0000313" key="4">
    <source>
        <dbReference type="Proteomes" id="UP000266016"/>
    </source>
</evidence>
<dbReference type="Proteomes" id="UP000266016">
    <property type="component" value="Unassembled WGS sequence"/>
</dbReference>
<sequence>MANAARAYVDDKAKTPEIDYDAFVEMDSFNKLVKQKRGFLFTTTFLFMIAYILLPILAFTDALQAKAIGNITWVWIYSLSLFLMTIILCTLYVSRAQKFDKQAEAVIAEYQQKKGGR</sequence>
<dbReference type="EMBL" id="CP026095">
    <property type="protein sequence ID" value="AZV44798.1"/>
    <property type="molecule type" value="Genomic_DNA"/>
</dbReference>
<keyword evidence="1" id="KW-0472">Membrane</keyword>
<keyword evidence="1" id="KW-0812">Transmembrane</keyword>
<keyword evidence="1" id="KW-1133">Transmembrane helix</keyword>
<feature type="transmembrane region" description="Helical" evidence="1">
    <location>
        <begin position="71"/>
        <end position="93"/>
    </location>
</feature>
<evidence type="ECO:0000313" key="2">
    <source>
        <dbReference type="EMBL" id="AZV44798.1"/>
    </source>
</evidence>
<dbReference type="RefSeq" id="WP_119116932.1">
    <property type="nucleotide sequence ID" value="NZ_CP026095.1"/>
</dbReference>
<dbReference type="PANTHER" id="PTHR38441:SF1">
    <property type="entry name" value="MEMBRANE PROTEIN"/>
    <property type="match status" value="1"/>
</dbReference>
<proteinExistence type="predicted"/>
<feature type="transmembrane region" description="Helical" evidence="1">
    <location>
        <begin position="38"/>
        <end position="59"/>
    </location>
</feature>
<gene>
    <name evidence="2" type="ORF">BAOM_4191</name>
    <name evidence="3" type="ORF">D1953_09440</name>
</gene>
<dbReference type="EMBL" id="QWVS01000015">
    <property type="protein sequence ID" value="RID86542.1"/>
    <property type="molecule type" value="Genomic_DNA"/>
</dbReference>
<reference evidence="2 5" key="1">
    <citation type="submission" date="2018-01" db="EMBL/GenBank/DDBJ databases">
        <title>Bacillus asahii Genome sequencing and assembly.</title>
        <authorList>
            <person name="Jiang H."/>
            <person name="Feng Y."/>
            <person name="Zhao F."/>
            <person name="Lin X."/>
        </authorList>
    </citation>
    <scope>NUCLEOTIDE SEQUENCE [LARGE SCALE GENOMIC DNA]</scope>
    <source>
        <strain evidence="2 5">OM18</strain>
    </source>
</reference>
<dbReference type="AlphaFoldDB" id="A0A398B9K8"/>
<name>A0A398B9K8_9BACI</name>
<dbReference type="PANTHER" id="PTHR38441">
    <property type="entry name" value="INTEGRAL MEMBRANE PROTEIN-RELATED"/>
    <property type="match status" value="1"/>
</dbReference>
<dbReference type="InterPro" id="IPR007436">
    <property type="entry name" value="DUF485"/>
</dbReference>
<dbReference type="Proteomes" id="UP000283095">
    <property type="component" value="Chromosome"/>
</dbReference>
<evidence type="ECO:0000313" key="3">
    <source>
        <dbReference type="EMBL" id="RID86542.1"/>
    </source>
</evidence>
<dbReference type="KEGG" id="pasa:BAOM_4191"/>
<dbReference type="OrthoDB" id="2886991at2"/>
<reference evidence="3 4" key="2">
    <citation type="submission" date="2018-08" db="EMBL/GenBank/DDBJ databases">
        <title>Bacillus jemisoniae sp. nov., Bacillus chryseoplanitiae sp. nov., Bacillus resnikiae sp. nov., and Bacillus frankliniae sp. nov., isolated from Viking spacecraft and associated surfaces.</title>
        <authorList>
            <person name="Seuylemezian A."/>
            <person name="Vaishampayan P."/>
        </authorList>
    </citation>
    <scope>NUCLEOTIDE SEQUENCE [LARGE SCALE GENOMIC DNA]</scope>
    <source>
        <strain evidence="3 4">MA001</strain>
    </source>
</reference>
<evidence type="ECO:0000313" key="5">
    <source>
        <dbReference type="Proteomes" id="UP000283095"/>
    </source>
</evidence>
<organism evidence="3 4">
    <name type="scientific">Peribacillus asahii</name>
    <dbReference type="NCBI Taxonomy" id="228899"/>
    <lineage>
        <taxon>Bacteria</taxon>
        <taxon>Bacillati</taxon>
        <taxon>Bacillota</taxon>
        <taxon>Bacilli</taxon>
        <taxon>Bacillales</taxon>
        <taxon>Bacillaceae</taxon>
        <taxon>Peribacillus</taxon>
    </lineage>
</organism>
<protein>
    <submittedName>
        <fullName evidence="3">DUF485 domain-containing protein</fullName>
    </submittedName>
    <submittedName>
        <fullName evidence="2">Membrane protein membrane protein</fullName>
    </submittedName>
</protein>